<feature type="signal peptide" evidence="2">
    <location>
        <begin position="1"/>
        <end position="25"/>
    </location>
</feature>
<sequence>MLVKKLLLAAAAVLALAGCTTTAPAADPTPSDSASPSSTPTAAPEPEVDEIVITSAGLRLLDDGTELDALGWFDLAEESIAALTDAFGTEPEEVPYPGHIEAAPGTDYKWDGFVFRVQDFEAEPPLWSNISVISSVSSVGDVAIRTGDGLTIGSPTSAVQALNPPIANPYEHEGLSYTYFAVDQIEIESPSTHNFVGVRVENDRGLVVELNAPSADYGV</sequence>
<evidence type="ECO:0000313" key="3">
    <source>
        <dbReference type="EMBL" id="PJJ71529.1"/>
    </source>
</evidence>
<evidence type="ECO:0000313" key="4">
    <source>
        <dbReference type="Proteomes" id="UP000228758"/>
    </source>
</evidence>
<dbReference type="Proteomes" id="UP000228758">
    <property type="component" value="Unassembled WGS sequence"/>
</dbReference>
<dbReference type="PROSITE" id="PS51257">
    <property type="entry name" value="PROKAR_LIPOPROTEIN"/>
    <property type="match status" value="1"/>
</dbReference>
<feature type="chain" id="PRO_5014670384" evidence="2">
    <location>
        <begin position="26"/>
        <end position="219"/>
    </location>
</feature>
<evidence type="ECO:0000256" key="2">
    <source>
        <dbReference type="SAM" id="SignalP"/>
    </source>
</evidence>
<name>A0A2M9CI35_9MICO</name>
<reference evidence="3 4" key="1">
    <citation type="submission" date="2017-11" db="EMBL/GenBank/DDBJ databases">
        <title>Genomic Encyclopedia of Archaeal and Bacterial Type Strains, Phase II (KMG-II): From Individual Species to Whole Genera.</title>
        <authorList>
            <person name="Goeker M."/>
        </authorList>
    </citation>
    <scope>NUCLEOTIDE SEQUENCE [LARGE SCALE GENOMIC DNA]</scope>
    <source>
        <strain evidence="3 4">DSM 27393</strain>
    </source>
</reference>
<accession>A0A2M9CI35</accession>
<dbReference type="EMBL" id="PGFF01000001">
    <property type="protein sequence ID" value="PJJ71529.1"/>
    <property type="molecule type" value="Genomic_DNA"/>
</dbReference>
<proteinExistence type="predicted"/>
<gene>
    <name evidence="3" type="ORF">CLV46_1078</name>
</gene>
<feature type="region of interest" description="Disordered" evidence="1">
    <location>
        <begin position="22"/>
        <end position="45"/>
    </location>
</feature>
<keyword evidence="2" id="KW-0732">Signal</keyword>
<organism evidence="3 4">
    <name type="scientific">Diaminobutyricimonas aerilata</name>
    <dbReference type="NCBI Taxonomy" id="1162967"/>
    <lineage>
        <taxon>Bacteria</taxon>
        <taxon>Bacillati</taxon>
        <taxon>Actinomycetota</taxon>
        <taxon>Actinomycetes</taxon>
        <taxon>Micrococcales</taxon>
        <taxon>Microbacteriaceae</taxon>
        <taxon>Diaminobutyricimonas</taxon>
    </lineage>
</organism>
<keyword evidence="4" id="KW-1185">Reference proteome</keyword>
<protein>
    <submittedName>
        <fullName evidence="3">Uncharacterized protein</fullName>
    </submittedName>
</protein>
<dbReference type="AlphaFoldDB" id="A0A2M9CI35"/>
<comment type="caution">
    <text evidence="3">The sequence shown here is derived from an EMBL/GenBank/DDBJ whole genome shotgun (WGS) entry which is preliminary data.</text>
</comment>
<feature type="compositionally biased region" description="Low complexity" evidence="1">
    <location>
        <begin position="22"/>
        <end position="44"/>
    </location>
</feature>
<evidence type="ECO:0000256" key="1">
    <source>
        <dbReference type="SAM" id="MobiDB-lite"/>
    </source>
</evidence>